<evidence type="ECO:0000256" key="3">
    <source>
        <dbReference type="RuleBase" id="RU003694"/>
    </source>
</evidence>
<dbReference type="InterPro" id="IPR020841">
    <property type="entry name" value="PKS_Beta-ketoAc_synthase_dom"/>
</dbReference>
<evidence type="ECO:0000256" key="2">
    <source>
        <dbReference type="ARBA" id="ARBA00022553"/>
    </source>
</evidence>
<dbReference type="InterPro" id="IPR050091">
    <property type="entry name" value="PKS_NRPS_Biosynth_Enz"/>
</dbReference>
<dbReference type="InterPro" id="IPR030834">
    <property type="entry name" value="PKS_assoc_dom"/>
</dbReference>
<dbReference type="SUPFAM" id="SSF53901">
    <property type="entry name" value="Thiolase-like"/>
    <property type="match status" value="1"/>
</dbReference>
<name>A0A1S6K846_9DINO</name>
<dbReference type="GO" id="GO:0004312">
    <property type="term" value="F:fatty acid synthase activity"/>
    <property type="evidence" value="ECO:0007669"/>
    <property type="project" value="TreeGrafter"/>
</dbReference>
<dbReference type="PANTHER" id="PTHR43775:SF37">
    <property type="entry name" value="SI:DKEY-61P9.11"/>
    <property type="match status" value="1"/>
</dbReference>
<keyword evidence="1" id="KW-0596">Phosphopantetheine</keyword>
<protein>
    <submittedName>
        <fullName evidence="5">Type I polyketide synthase</fullName>
    </submittedName>
</protein>
<dbReference type="GO" id="GO:0006633">
    <property type="term" value="P:fatty acid biosynthetic process"/>
    <property type="evidence" value="ECO:0007669"/>
    <property type="project" value="TreeGrafter"/>
</dbReference>
<dbReference type="PANTHER" id="PTHR43775">
    <property type="entry name" value="FATTY ACID SYNTHASE"/>
    <property type="match status" value="1"/>
</dbReference>
<dbReference type="PROSITE" id="PS52004">
    <property type="entry name" value="KS3_2"/>
    <property type="match status" value="1"/>
</dbReference>
<proteinExistence type="inferred from homology"/>
<evidence type="ECO:0000313" key="5">
    <source>
        <dbReference type="EMBL" id="AQS99240.1"/>
    </source>
</evidence>
<reference evidence="5" key="1">
    <citation type="journal article" date="2017" name="J. Eukaryot. Microbiol.">
        <title>Role of Modular Polyketide Synthases in the Production of Polyether Ladder Compounds in Ciguatoxin-producing Gambierdiscus polynesiensis and G.excentricus (Dinophyceae).</title>
        <authorList>
            <person name="Kohli G.S."/>
            <person name="Campbell K."/>
            <person name="John U."/>
            <person name="Smith K.F."/>
            <person name="Fraga S."/>
            <person name="Rhodes L.L."/>
            <person name="Murray S.A."/>
        </authorList>
    </citation>
    <scope>NUCLEOTIDE SEQUENCE</scope>
    <source>
        <strain evidence="5">Contig_19361</strain>
    </source>
</reference>
<evidence type="ECO:0000259" key="4">
    <source>
        <dbReference type="PROSITE" id="PS52004"/>
    </source>
</evidence>
<evidence type="ECO:0000256" key="1">
    <source>
        <dbReference type="ARBA" id="ARBA00022450"/>
    </source>
</evidence>
<dbReference type="InterPro" id="IPR016039">
    <property type="entry name" value="Thiolase-like"/>
</dbReference>
<dbReference type="CDD" id="cd00833">
    <property type="entry name" value="PKS"/>
    <property type="match status" value="1"/>
</dbReference>
<feature type="domain" description="Ketosynthase family 3 (KS3)" evidence="4">
    <location>
        <begin position="308"/>
        <end position="757"/>
    </location>
</feature>
<dbReference type="InterPro" id="IPR014030">
    <property type="entry name" value="Ketoacyl_synth_N"/>
</dbReference>
<dbReference type="AlphaFoldDB" id="A0A1S6K846"/>
<dbReference type="InterPro" id="IPR014031">
    <property type="entry name" value="Ketoacyl_synth_C"/>
</dbReference>
<dbReference type="EMBL" id="KX395822">
    <property type="protein sequence ID" value="AQS99240.1"/>
    <property type="molecule type" value="Transcribed_RNA"/>
</dbReference>
<organism evidence="5">
    <name type="scientific">Gambierdiscus excentricus</name>
    <dbReference type="NCBI Taxonomy" id="986170"/>
    <lineage>
        <taxon>Eukaryota</taxon>
        <taxon>Sar</taxon>
        <taxon>Alveolata</taxon>
        <taxon>Dinophyceae</taxon>
        <taxon>Gonyaulacales</taxon>
        <taxon>Pyrocystaceae</taxon>
        <taxon>Gambierdiscus</taxon>
    </lineage>
</organism>
<keyword evidence="3" id="KW-0808">Transferase</keyword>
<comment type="similarity">
    <text evidence="3">Belongs to the thiolase-like superfamily. Beta-ketoacyl-ACP synthases family.</text>
</comment>
<accession>A0A1S6K846</accession>
<dbReference type="Pfam" id="PF02801">
    <property type="entry name" value="Ketoacyl-synt_C"/>
    <property type="match status" value="1"/>
</dbReference>
<dbReference type="Pfam" id="PF00109">
    <property type="entry name" value="ketoacyl-synt"/>
    <property type="match status" value="1"/>
</dbReference>
<dbReference type="Gene3D" id="3.40.47.10">
    <property type="match status" value="1"/>
</dbReference>
<sequence length="940" mass="101347">MLSCSVGPPLSLCWALHGLASMWNTQKPSSLSKVQAPQSVFDIAAGHAPSLLGASIVESLYLKGFCTIDLGLGGNLAEQAVKNVNVIWDADRFEPTPPLLYDGLLGEQGSSQIAPLRPSDFITAADGEALEHLDNLITDTGAVIAPLVAQLDFEIEDRTVGLLHQTGAAKPGSNATLTDLEAQKWLTQFWWQRILVLVFLGPDEGNLELVPYEDDEANSHDFTTKPGMMVIMRPDALAGYHTSKGRSITLSATFMQPVSRPKPRTCPCVNSILDFITQRMKLHTAEDSLNTAVPREFQRMARHLFHKGPRTSVIACPGRFPTTWDCDSWLSSLTSGPDVVVHIPNMRWDHEVDHGNYDANPESWRWGLTNIRHGAFCDGLELFDNRFFNLSLNESRGMDPGQRLILEVSYEGLWSGGLRKKDIHNSATSVYVGHTSAEWNWADRTEESRASPGSGSVMCIYSNRVNYALGLKGPSISVDQEGASAMTAVHLCCISVMDVWSNGERKGGAICGHGVGLGSYLILANRALSLQTASGCLTAVGRCLTFDASASGLARSEGVSGCIVKPLAKYVDGEPVIHEKGWPPQGVLASTGTNCSGMAANVRAPHGPAIQEIIGNALEEARISALDVDVAEVHGEGRLMSDVVDIGTALFALRASPDGAGMQQMPELVIGSVKSNVGHAKENAAAFALIRAIMASQLSAATPNCHLRTVNPNLDTRGLEELALVNSEMLLASGSASFTNVTAHGFGGSNSNAIVWNTTELHGKVVKNPPPLDRQFFVFWPGGGGELEDEATDCQAYHILGSWSNWEEAEPMEPEGEGIFGYTVALGENGFEEFQILLDGDDQRVLHPGQPFGLKNSNVYGPNESWESEANTWAIDGRKQLSLHAPADVVTALMAEGAVWDNVPAGALVDTTDTAQPGEAFRVRLKIAGKWRVVTWDKIR</sequence>
<keyword evidence="2" id="KW-0597">Phosphoprotein</keyword>
<dbReference type="NCBIfam" id="TIGR04556">
    <property type="entry name" value="PKS_assoc"/>
    <property type="match status" value="1"/>
</dbReference>
<dbReference type="SMART" id="SM00825">
    <property type="entry name" value="PKS_KS"/>
    <property type="match status" value="1"/>
</dbReference>